<reference evidence="2 3" key="1">
    <citation type="submission" date="2015-10" db="EMBL/GenBank/DDBJ databases">
        <title>Genome analyses suggest a sexual origin of heterokaryosis in a supposedly ancient asexual fungus.</title>
        <authorList>
            <person name="Ropars J."/>
            <person name="Sedzielewska K."/>
            <person name="Noel J."/>
            <person name="Charron P."/>
            <person name="Farinelli L."/>
            <person name="Marton T."/>
            <person name="Kruger M."/>
            <person name="Pelin A."/>
            <person name="Brachmann A."/>
            <person name="Corradi N."/>
        </authorList>
    </citation>
    <scope>NUCLEOTIDE SEQUENCE [LARGE SCALE GENOMIC DNA]</scope>
    <source>
        <strain evidence="2 3">A4</strain>
    </source>
</reference>
<sequence length="146" mass="16830">MEWEKINEQAISEITDSFSPQEKKSLEKGLPPSTKSFTNIGRRVIDLAEKNDILRIYTTLNDGFEQRLKDENRYQDKKEIGDKRPIFDSPKKSEMSVSSESESESEIEKEEVKPYKIKPKGGESSTKATKTTTGKKKKNKKKNQRK</sequence>
<evidence type="ECO:0000256" key="1">
    <source>
        <dbReference type="SAM" id="MobiDB-lite"/>
    </source>
</evidence>
<accession>A0A2I1HQ09</accession>
<gene>
    <name evidence="2" type="ORF">RhiirA4_485349</name>
</gene>
<dbReference type="VEuPathDB" id="FungiDB:FUN_014136"/>
<evidence type="ECO:0000313" key="3">
    <source>
        <dbReference type="Proteomes" id="UP000234323"/>
    </source>
</evidence>
<dbReference type="AlphaFoldDB" id="A0A2I1HQ09"/>
<organism evidence="2 3">
    <name type="scientific">Rhizophagus irregularis</name>
    <dbReference type="NCBI Taxonomy" id="588596"/>
    <lineage>
        <taxon>Eukaryota</taxon>
        <taxon>Fungi</taxon>
        <taxon>Fungi incertae sedis</taxon>
        <taxon>Mucoromycota</taxon>
        <taxon>Glomeromycotina</taxon>
        <taxon>Glomeromycetes</taxon>
        <taxon>Glomerales</taxon>
        <taxon>Glomeraceae</taxon>
        <taxon>Rhizophagus</taxon>
    </lineage>
</organism>
<feature type="region of interest" description="Disordered" evidence="1">
    <location>
        <begin position="1"/>
        <end position="41"/>
    </location>
</feature>
<protein>
    <submittedName>
        <fullName evidence="2">Uncharacterized protein</fullName>
    </submittedName>
</protein>
<feature type="region of interest" description="Disordered" evidence="1">
    <location>
        <begin position="68"/>
        <end position="146"/>
    </location>
</feature>
<feature type="compositionally biased region" description="Basic and acidic residues" evidence="1">
    <location>
        <begin position="68"/>
        <end position="94"/>
    </location>
</feature>
<dbReference type="EMBL" id="LLXI01004808">
    <property type="protein sequence ID" value="PKY60975.1"/>
    <property type="molecule type" value="Genomic_DNA"/>
</dbReference>
<comment type="caution">
    <text evidence="2">The sequence shown here is derived from an EMBL/GenBank/DDBJ whole genome shotgun (WGS) entry which is preliminary data.</text>
</comment>
<keyword evidence="3" id="KW-1185">Reference proteome</keyword>
<name>A0A2I1HQ09_9GLOM</name>
<feature type="compositionally biased region" description="Polar residues" evidence="1">
    <location>
        <begin position="9"/>
        <end position="20"/>
    </location>
</feature>
<evidence type="ECO:0000313" key="2">
    <source>
        <dbReference type="EMBL" id="PKY60975.1"/>
    </source>
</evidence>
<proteinExistence type="predicted"/>
<dbReference type="Proteomes" id="UP000234323">
    <property type="component" value="Unassembled WGS sequence"/>
</dbReference>
<feature type="compositionally biased region" description="Basic residues" evidence="1">
    <location>
        <begin position="133"/>
        <end position="146"/>
    </location>
</feature>